<dbReference type="InterPro" id="IPR011009">
    <property type="entry name" value="Kinase-like_dom_sf"/>
</dbReference>
<dbReference type="SUPFAM" id="SSF56112">
    <property type="entry name" value="Protein kinase-like (PK-like)"/>
    <property type="match status" value="1"/>
</dbReference>
<keyword evidence="2" id="KW-0808">Transferase</keyword>
<evidence type="ECO:0000256" key="3">
    <source>
        <dbReference type="ARBA" id="ARBA00022741"/>
    </source>
</evidence>
<accession>A0AAV9ZH18</accession>
<evidence type="ECO:0000256" key="4">
    <source>
        <dbReference type="ARBA" id="ARBA00022777"/>
    </source>
</evidence>
<dbReference type="PROSITE" id="PS51158">
    <property type="entry name" value="ALPHA_KINASE"/>
    <property type="match status" value="1"/>
</dbReference>
<dbReference type="GO" id="GO:0004674">
    <property type="term" value="F:protein serine/threonine kinase activity"/>
    <property type="evidence" value="ECO:0007669"/>
    <property type="project" value="UniProtKB-KW"/>
</dbReference>
<dbReference type="Gene3D" id="3.20.200.10">
    <property type="entry name" value="MHCK/EF2 kinase"/>
    <property type="match status" value="1"/>
</dbReference>
<dbReference type="CDD" id="cd04515">
    <property type="entry name" value="Alpha_kinase"/>
    <property type="match status" value="1"/>
</dbReference>
<reference evidence="7 8" key="1">
    <citation type="journal article" date="2024" name="J Genomics">
        <title>Draft genome sequencing and assembly of Favolaschia claudopus CIRM-BRFM 2984 isolated from oak limbs.</title>
        <authorList>
            <person name="Navarro D."/>
            <person name="Drula E."/>
            <person name="Chaduli D."/>
            <person name="Cazenave R."/>
            <person name="Ahrendt S."/>
            <person name="Wang J."/>
            <person name="Lipzen A."/>
            <person name="Daum C."/>
            <person name="Barry K."/>
            <person name="Grigoriev I.V."/>
            <person name="Favel A."/>
            <person name="Rosso M.N."/>
            <person name="Martin F."/>
        </authorList>
    </citation>
    <scope>NUCLEOTIDE SEQUENCE [LARGE SCALE GENOMIC DNA]</scope>
    <source>
        <strain evidence="7 8">CIRM-BRFM 2984</strain>
    </source>
</reference>
<dbReference type="EMBL" id="JAWWNJ010000150">
    <property type="protein sequence ID" value="KAK6981434.1"/>
    <property type="molecule type" value="Genomic_DNA"/>
</dbReference>
<evidence type="ECO:0000313" key="7">
    <source>
        <dbReference type="EMBL" id="KAK6981434.1"/>
    </source>
</evidence>
<organism evidence="7 8">
    <name type="scientific">Favolaschia claudopus</name>
    <dbReference type="NCBI Taxonomy" id="2862362"/>
    <lineage>
        <taxon>Eukaryota</taxon>
        <taxon>Fungi</taxon>
        <taxon>Dikarya</taxon>
        <taxon>Basidiomycota</taxon>
        <taxon>Agaricomycotina</taxon>
        <taxon>Agaricomycetes</taxon>
        <taxon>Agaricomycetidae</taxon>
        <taxon>Agaricales</taxon>
        <taxon>Marasmiineae</taxon>
        <taxon>Mycenaceae</taxon>
        <taxon>Favolaschia</taxon>
    </lineage>
</organism>
<evidence type="ECO:0000256" key="1">
    <source>
        <dbReference type="ARBA" id="ARBA00022527"/>
    </source>
</evidence>
<proteinExistence type="predicted"/>
<evidence type="ECO:0000256" key="2">
    <source>
        <dbReference type="ARBA" id="ARBA00022679"/>
    </source>
</evidence>
<protein>
    <submittedName>
        <fullName evidence="7">Kinase-like domain-containing protein</fullName>
    </submittedName>
</protein>
<name>A0AAV9ZH18_9AGAR</name>
<evidence type="ECO:0000259" key="6">
    <source>
        <dbReference type="PROSITE" id="PS51158"/>
    </source>
</evidence>
<dbReference type="PANTHER" id="PTHR45992">
    <property type="entry name" value="EUKARYOTIC ELONGATION FACTOR 2 KINASE-RELATED"/>
    <property type="match status" value="1"/>
</dbReference>
<dbReference type="GO" id="GO:0005524">
    <property type="term" value="F:ATP binding"/>
    <property type="evidence" value="ECO:0007669"/>
    <property type="project" value="UniProtKB-KW"/>
</dbReference>
<sequence length="610" mass="66999">MSSSTNICDGCGCGFPLRQDSQLCCKCEKLKPHPIGSESYNDISQWPQCVSCGVTRRNNMPAPSQGEAQTCGSVACSKEIQGAGYRPTPSQSNIPESHLDRALHTSNRFNKGRTMAQKPGPGTLFTTSSLLNHEHGGGAPGEDKIMVAWQVRESKAKAVNTDLGSSAKKWAVSTPMPDVKASLVESLNVEWCRSRSTPLLAEEVTFRWHGSLLLDPNTANMTVRDFYAYYSAPSRASIFMSSVPAMWKGMAKTNRAAIYLELYIDVSAFHLRSSGEYNLSSALVSSRRKRALSSTSEGANRDYEATTRRNPSMGPLKSMFVPTSSSAIVVHKVSPVTLKKTICTADNITGVPEFEEAEIEVSGVIRDTHFAKGGMKYAFEFKTSHGEALVAKRFYRLEDTDSPSSSVAVLDNKAEIILELRRLTLGAHLLKEFYKHAKHKGVDVYTAIEFATAWLGQEVQESPSKASETREIDSLHEGITWLVEKKRAKIVEHFTFTLNHQTRRQDFCAKTIHAFAHFVYGNSQRSVVFADIQGTPAHVSGRDVMVLFDPMTHTPAGDSGIGDFGSEGIETFLKDHICGDICVALNLDKEVPLDAVEQPNENDDDVPSSP</sequence>
<comment type="caution">
    <text evidence="7">The sequence shown here is derived from an EMBL/GenBank/DDBJ whole genome shotgun (WGS) entry which is preliminary data.</text>
</comment>
<keyword evidence="4 7" id="KW-0418">Kinase</keyword>
<gene>
    <name evidence="7" type="ORF">R3P38DRAFT_3114192</name>
</gene>
<dbReference type="Proteomes" id="UP001362999">
    <property type="component" value="Unassembled WGS sequence"/>
</dbReference>
<dbReference type="InterPro" id="IPR004166">
    <property type="entry name" value="a-kinase_dom"/>
</dbReference>
<dbReference type="Pfam" id="PF02816">
    <property type="entry name" value="Alpha_kinase"/>
    <property type="match status" value="1"/>
</dbReference>
<keyword evidence="3" id="KW-0547">Nucleotide-binding</keyword>
<evidence type="ECO:0000256" key="5">
    <source>
        <dbReference type="ARBA" id="ARBA00022840"/>
    </source>
</evidence>
<dbReference type="AlphaFoldDB" id="A0AAV9ZH18"/>
<feature type="domain" description="Alpha-type protein kinase" evidence="6">
    <location>
        <begin position="344"/>
        <end position="590"/>
    </location>
</feature>
<keyword evidence="1" id="KW-0723">Serine/threonine-protein kinase</keyword>
<dbReference type="SMART" id="SM00811">
    <property type="entry name" value="Alpha_kinase"/>
    <property type="match status" value="1"/>
</dbReference>
<dbReference type="InterPro" id="IPR051852">
    <property type="entry name" value="Alpha-type_PK"/>
</dbReference>
<keyword evidence="5" id="KW-0067">ATP-binding</keyword>
<evidence type="ECO:0000313" key="8">
    <source>
        <dbReference type="Proteomes" id="UP001362999"/>
    </source>
</evidence>
<keyword evidence="8" id="KW-1185">Reference proteome</keyword>